<evidence type="ECO:0000256" key="3">
    <source>
        <dbReference type="ARBA" id="ARBA00022692"/>
    </source>
</evidence>
<evidence type="ECO:0000256" key="1">
    <source>
        <dbReference type="ARBA" id="ARBA00004651"/>
    </source>
</evidence>
<proteinExistence type="predicted"/>
<evidence type="ECO:0000256" key="5">
    <source>
        <dbReference type="ARBA" id="ARBA00023136"/>
    </source>
</evidence>
<keyword evidence="4 7" id="KW-1133">Transmembrane helix</keyword>
<feature type="region of interest" description="Disordered" evidence="6">
    <location>
        <begin position="52"/>
        <end position="153"/>
    </location>
</feature>
<comment type="subcellular location">
    <subcellularLocation>
        <location evidence="1">Cell membrane</location>
        <topology evidence="1">Multi-pass membrane protein</topology>
    </subcellularLocation>
</comment>
<feature type="compositionally biased region" description="Acidic residues" evidence="6">
    <location>
        <begin position="126"/>
        <end position="138"/>
    </location>
</feature>
<reference evidence="9 10" key="1">
    <citation type="submission" date="2017-02" db="EMBL/GenBank/DDBJ databases">
        <authorList>
            <person name="Peterson S.W."/>
        </authorList>
    </citation>
    <scope>NUCLEOTIDE SEQUENCE [LARGE SCALE GENOMIC DNA]</scope>
    <source>
        <strain evidence="9 10">LMG 22410</strain>
    </source>
</reference>
<evidence type="ECO:0000256" key="2">
    <source>
        <dbReference type="ARBA" id="ARBA00022475"/>
    </source>
</evidence>
<protein>
    <submittedName>
        <fullName evidence="9">Membrane protein</fullName>
    </submittedName>
</protein>
<dbReference type="Pfam" id="PF13396">
    <property type="entry name" value="PLDc_N"/>
    <property type="match status" value="1"/>
</dbReference>
<keyword evidence="2" id="KW-1003">Cell membrane</keyword>
<evidence type="ECO:0000313" key="10">
    <source>
        <dbReference type="Proteomes" id="UP000195787"/>
    </source>
</evidence>
<evidence type="ECO:0000256" key="7">
    <source>
        <dbReference type="SAM" id="Phobius"/>
    </source>
</evidence>
<feature type="compositionally biased region" description="Acidic residues" evidence="6">
    <location>
        <begin position="86"/>
        <end position="95"/>
    </location>
</feature>
<dbReference type="GO" id="GO:0005886">
    <property type="term" value="C:plasma membrane"/>
    <property type="evidence" value="ECO:0007669"/>
    <property type="project" value="UniProtKB-SubCell"/>
</dbReference>
<evidence type="ECO:0000259" key="8">
    <source>
        <dbReference type="Pfam" id="PF13396"/>
    </source>
</evidence>
<feature type="transmembrane region" description="Helical" evidence="7">
    <location>
        <begin position="25"/>
        <end position="44"/>
    </location>
</feature>
<dbReference type="InterPro" id="IPR027379">
    <property type="entry name" value="CLS_N"/>
</dbReference>
<keyword evidence="5 7" id="KW-0472">Membrane</keyword>
<dbReference type="AlphaFoldDB" id="A0A1R4G9R0"/>
<sequence>MALVYALFDLSFTDRSRIRRLNRPLWFLIVIVLPIVGPLLWVMWGKRSASAAAEAPVRGDDDPRFGSSAPAISTEETDQRIREIEEQLEALEAEEAAERERLAAESPESDEPDARHDEEAPAAADEAAEADAAADTDDDAQRTDRGNGGQLGA</sequence>
<evidence type="ECO:0000256" key="4">
    <source>
        <dbReference type="ARBA" id="ARBA00022989"/>
    </source>
</evidence>
<keyword evidence="10" id="KW-1185">Reference proteome</keyword>
<evidence type="ECO:0000256" key="6">
    <source>
        <dbReference type="SAM" id="MobiDB-lite"/>
    </source>
</evidence>
<organism evidence="9 10">
    <name type="scientific">Agrococcus casei LMG 22410</name>
    <dbReference type="NCBI Taxonomy" id="1255656"/>
    <lineage>
        <taxon>Bacteria</taxon>
        <taxon>Bacillati</taxon>
        <taxon>Actinomycetota</taxon>
        <taxon>Actinomycetes</taxon>
        <taxon>Micrococcales</taxon>
        <taxon>Microbacteriaceae</taxon>
        <taxon>Agrococcus</taxon>
    </lineage>
</organism>
<dbReference type="EMBL" id="FUHU01000041">
    <property type="protein sequence ID" value="SJM64921.1"/>
    <property type="molecule type" value="Genomic_DNA"/>
</dbReference>
<accession>A0A1R4G9R0</accession>
<dbReference type="Proteomes" id="UP000195787">
    <property type="component" value="Unassembled WGS sequence"/>
</dbReference>
<feature type="domain" description="Cardiolipin synthase N-terminal" evidence="8">
    <location>
        <begin position="3"/>
        <end position="45"/>
    </location>
</feature>
<gene>
    <name evidence="9" type="ORF">CZ674_10185</name>
</gene>
<keyword evidence="3 7" id="KW-0812">Transmembrane</keyword>
<name>A0A1R4G9R0_9MICO</name>
<evidence type="ECO:0000313" key="9">
    <source>
        <dbReference type="EMBL" id="SJM64921.1"/>
    </source>
</evidence>